<feature type="compositionally biased region" description="Low complexity" evidence="2">
    <location>
        <begin position="494"/>
        <end position="505"/>
    </location>
</feature>
<dbReference type="EMBL" id="NBNE01000121">
    <property type="protein sequence ID" value="OWZ22628.1"/>
    <property type="molecule type" value="Genomic_DNA"/>
</dbReference>
<dbReference type="Gene3D" id="2.130.10.10">
    <property type="entry name" value="YVTN repeat-like/Quinoprotein amine dehydrogenase"/>
    <property type="match status" value="3"/>
</dbReference>
<feature type="repeat" description="WD" evidence="1">
    <location>
        <begin position="157"/>
        <end position="191"/>
    </location>
</feature>
<gene>
    <name evidence="3" type="ORF">PHMEG_0002640</name>
</gene>
<sequence length="948" mass="104550">MELLAEAAWQWRPKATLTAADASDQCTVFALQYSDCAVVRVRWNRNKPTNSRLLDPQTDSELVDSDLELHGHTERVVCVKIYDRDLSVVTVCSASRDCVIVWRITGNSRVTQSILVEKLPTEPGWVTFDDTGTLVAVASERDVKIFVIERKEVLVTLEGHLARVTRGEFHPIYHHLLITASEDRTFKIWDVAERTLWFQSAVLSAISILSIALNPVNGDAAFGFADGSVKVFAMLDGYAKELATLNVQNFVQKSLRRRQVRMHAADRDARRDKPNVISSLPLWARSKNAQRSTTSVITPVRNGSLDFPGQPDPIDDDELSTEVSCPVLSMKYLCLSRPGSQHTDSRNELQFSAHRDQELIDDVQFIAVGVPGYLLSVNAYSFEIRIVHNFQQTLEKMDSVRQVFDPICVAKDFCLNYSSRSNVLYCGVMSAFQPCFTMLETTYCATDSSNNGNQVAEIDPTRTSIEERCDLNNNSERVSIIPRGPPPKQSVLNTPPLSSKKTPPKGAKNLDKPVTFHTRIKSSGYGSSAPFGSRRTPPKSRAISGKSYSSRAKSSLSTSTSAYLKEYPTNCGLLQHYQPKHALPPKTLHQGAILHIEYSSDAKWLATSGNDRVAQVCKLPFCRFGGEGNVFVGHDQAVRAVHWSQNDQMLVTVGSDKTSRLWLAGSDTSSLTFQGVAPPSGVAAAAAATGSMSSAKKATRQEIVEAQFFYMDKFLLSACGNVVRLHQFELDEAYARASSSKAKSKRRNDVEVLENQSRKKQVVQWSFDDMQSVTSLACVNGAFLSSVAVIAGSDRSLQVLDVGSGGGGRTVRVVSDAHSRPAHTVALPRPTCYASHPSNFYDLLLSSAPDSTTHLWDIRADNCVMRFCEHVNRVHTLGVTFSPCMRYVATGSEDRAAYIYDIRTGRRLVKLKGHSDVVTSVAFSPLHPQLATASCDGTVRFYSSDVSD</sequence>
<evidence type="ECO:0000313" key="3">
    <source>
        <dbReference type="EMBL" id="OWZ22628.1"/>
    </source>
</evidence>
<dbReference type="InterPro" id="IPR036322">
    <property type="entry name" value="WD40_repeat_dom_sf"/>
</dbReference>
<protein>
    <recommendedName>
        <fullName evidence="5">WD repeat-containing hypothatical protein</fullName>
    </recommendedName>
</protein>
<dbReference type="Proteomes" id="UP000198211">
    <property type="component" value="Unassembled WGS sequence"/>
</dbReference>
<evidence type="ECO:0000256" key="1">
    <source>
        <dbReference type="PROSITE-ProRule" id="PRU00221"/>
    </source>
</evidence>
<accession>A0A225X063</accession>
<feature type="repeat" description="WD" evidence="1">
    <location>
        <begin position="631"/>
        <end position="662"/>
    </location>
</feature>
<dbReference type="InterPro" id="IPR011047">
    <property type="entry name" value="Quinoprotein_ADH-like_sf"/>
</dbReference>
<evidence type="ECO:0000256" key="2">
    <source>
        <dbReference type="SAM" id="MobiDB-lite"/>
    </source>
</evidence>
<evidence type="ECO:0000313" key="4">
    <source>
        <dbReference type="Proteomes" id="UP000198211"/>
    </source>
</evidence>
<dbReference type="InterPro" id="IPR001680">
    <property type="entry name" value="WD40_rpt"/>
</dbReference>
<dbReference type="PROSITE" id="PS50082">
    <property type="entry name" value="WD_REPEATS_2"/>
    <property type="match status" value="3"/>
</dbReference>
<organism evidence="3 4">
    <name type="scientific">Phytophthora megakarya</name>
    <dbReference type="NCBI Taxonomy" id="4795"/>
    <lineage>
        <taxon>Eukaryota</taxon>
        <taxon>Sar</taxon>
        <taxon>Stramenopiles</taxon>
        <taxon>Oomycota</taxon>
        <taxon>Peronosporomycetes</taxon>
        <taxon>Peronosporales</taxon>
        <taxon>Peronosporaceae</taxon>
        <taxon>Phytophthora</taxon>
    </lineage>
</organism>
<feature type="region of interest" description="Disordered" evidence="2">
    <location>
        <begin position="477"/>
        <end position="551"/>
    </location>
</feature>
<dbReference type="SUPFAM" id="SSF50978">
    <property type="entry name" value="WD40 repeat-like"/>
    <property type="match status" value="1"/>
</dbReference>
<dbReference type="PANTHER" id="PTHR44525">
    <property type="entry name" value="WD REPEAT-CONTAINING PROTEIN 27"/>
    <property type="match status" value="1"/>
</dbReference>
<dbReference type="PROSITE" id="PS50294">
    <property type="entry name" value="WD_REPEATS_REGION"/>
    <property type="match status" value="3"/>
</dbReference>
<dbReference type="PANTHER" id="PTHR44525:SF1">
    <property type="entry name" value="WD REPEAT-CONTAINING PROTEIN 27"/>
    <property type="match status" value="1"/>
</dbReference>
<dbReference type="AlphaFoldDB" id="A0A225X063"/>
<dbReference type="SMART" id="SM00320">
    <property type="entry name" value="WD40"/>
    <property type="match status" value="7"/>
</dbReference>
<dbReference type="Pfam" id="PF00400">
    <property type="entry name" value="WD40"/>
    <property type="match status" value="4"/>
</dbReference>
<feature type="repeat" description="WD" evidence="1">
    <location>
        <begin position="911"/>
        <end position="948"/>
    </location>
</feature>
<dbReference type="OrthoDB" id="20669at2759"/>
<evidence type="ECO:0008006" key="5">
    <source>
        <dbReference type="Google" id="ProtNLM"/>
    </source>
</evidence>
<keyword evidence="1" id="KW-0853">WD repeat</keyword>
<name>A0A225X063_9STRA</name>
<comment type="caution">
    <text evidence="3">The sequence shown here is derived from an EMBL/GenBank/DDBJ whole genome shotgun (WGS) entry which is preliminary data.</text>
</comment>
<keyword evidence="4" id="KW-1185">Reference proteome</keyword>
<proteinExistence type="predicted"/>
<reference evidence="4" key="1">
    <citation type="submission" date="2017-03" db="EMBL/GenBank/DDBJ databases">
        <title>Phytopthora megakarya and P. palmivora, two closely related causual agents of cacao black pod achieved similar genome size and gene model numbers by different mechanisms.</title>
        <authorList>
            <person name="Ali S."/>
            <person name="Shao J."/>
            <person name="Larry D.J."/>
            <person name="Kronmiller B."/>
            <person name="Shen D."/>
            <person name="Strem M.D."/>
            <person name="Melnick R.L."/>
            <person name="Guiltinan M.J."/>
            <person name="Tyler B.M."/>
            <person name="Meinhardt L.W."/>
            <person name="Bailey B.A."/>
        </authorList>
    </citation>
    <scope>NUCLEOTIDE SEQUENCE [LARGE SCALE GENOMIC DNA]</scope>
    <source>
        <strain evidence="4">zdho120</strain>
    </source>
</reference>
<dbReference type="InterPro" id="IPR015943">
    <property type="entry name" value="WD40/YVTN_repeat-like_dom_sf"/>
</dbReference>
<dbReference type="InterPro" id="IPR042411">
    <property type="entry name" value="WDR27"/>
</dbReference>
<dbReference type="SUPFAM" id="SSF50998">
    <property type="entry name" value="Quinoprotein alcohol dehydrogenase-like"/>
    <property type="match status" value="1"/>
</dbReference>
<dbReference type="STRING" id="4795.A0A225X063"/>